<proteinExistence type="predicted"/>
<dbReference type="AlphaFoldDB" id="A0A0L7R8A3"/>
<name>A0A0L7R8A3_9HYME</name>
<reference evidence="2 3" key="1">
    <citation type="submission" date="2015-07" db="EMBL/GenBank/DDBJ databases">
        <title>The genome of Habropoda laboriosa.</title>
        <authorList>
            <person name="Pan H."/>
            <person name="Kapheim K."/>
        </authorList>
    </citation>
    <scope>NUCLEOTIDE SEQUENCE [LARGE SCALE GENOMIC DNA]</scope>
    <source>
        <strain evidence="2">0110345459</strain>
    </source>
</reference>
<keyword evidence="3" id="KW-1185">Reference proteome</keyword>
<sequence length="49" mass="5437">MHKLEFCISASLQIIQMYVNIVIIIIGSLLARKKLKANSSSVTIVFTPC</sequence>
<protein>
    <submittedName>
        <fullName evidence="2">Uncharacterized protein</fullName>
    </submittedName>
</protein>
<evidence type="ECO:0000313" key="3">
    <source>
        <dbReference type="Proteomes" id="UP000053825"/>
    </source>
</evidence>
<accession>A0A0L7R8A3</accession>
<gene>
    <name evidence="2" type="ORF">WH47_11711</name>
</gene>
<feature type="transmembrane region" description="Helical" evidence="1">
    <location>
        <begin position="12"/>
        <end position="31"/>
    </location>
</feature>
<keyword evidence="1" id="KW-1133">Transmembrane helix</keyword>
<dbReference type="Proteomes" id="UP000053825">
    <property type="component" value="Unassembled WGS sequence"/>
</dbReference>
<dbReference type="EMBL" id="KQ414633">
    <property type="protein sequence ID" value="KOC67058.1"/>
    <property type="molecule type" value="Genomic_DNA"/>
</dbReference>
<evidence type="ECO:0000256" key="1">
    <source>
        <dbReference type="SAM" id="Phobius"/>
    </source>
</evidence>
<organism evidence="2 3">
    <name type="scientific">Habropoda laboriosa</name>
    <dbReference type="NCBI Taxonomy" id="597456"/>
    <lineage>
        <taxon>Eukaryota</taxon>
        <taxon>Metazoa</taxon>
        <taxon>Ecdysozoa</taxon>
        <taxon>Arthropoda</taxon>
        <taxon>Hexapoda</taxon>
        <taxon>Insecta</taxon>
        <taxon>Pterygota</taxon>
        <taxon>Neoptera</taxon>
        <taxon>Endopterygota</taxon>
        <taxon>Hymenoptera</taxon>
        <taxon>Apocrita</taxon>
        <taxon>Aculeata</taxon>
        <taxon>Apoidea</taxon>
        <taxon>Anthophila</taxon>
        <taxon>Apidae</taxon>
        <taxon>Habropoda</taxon>
    </lineage>
</organism>
<evidence type="ECO:0000313" key="2">
    <source>
        <dbReference type="EMBL" id="KOC67058.1"/>
    </source>
</evidence>
<keyword evidence="1" id="KW-0812">Transmembrane</keyword>
<keyword evidence="1" id="KW-0472">Membrane</keyword>